<dbReference type="RefSeq" id="WP_263413407.1">
    <property type="nucleotide sequence ID" value="NZ_BAABBH010000001.1"/>
</dbReference>
<feature type="transmembrane region" description="Helical" evidence="1">
    <location>
        <begin position="1331"/>
        <end position="1358"/>
    </location>
</feature>
<proteinExistence type="predicted"/>
<dbReference type="Proteomes" id="UP001634747">
    <property type="component" value="Unassembled WGS sequence"/>
</dbReference>
<evidence type="ECO:0000259" key="3">
    <source>
        <dbReference type="Pfam" id="PF16640"/>
    </source>
</evidence>
<feature type="chain" id="PRO_5046245755" evidence="2">
    <location>
        <begin position="28"/>
        <end position="1388"/>
    </location>
</feature>
<gene>
    <name evidence="4" type="ORF">ACK2TP_04705</name>
</gene>
<dbReference type="InterPro" id="IPR011042">
    <property type="entry name" value="6-blade_b-propeller_TolB-like"/>
</dbReference>
<dbReference type="InterPro" id="IPR032109">
    <property type="entry name" value="Big_3_5"/>
</dbReference>
<feature type="signal peptide" evidence="2">
    <location>
        <begin position="1"/>
        <end position="27"/>
    </location>
</feature>
<sequence length="1388" mass="136759">MSRPHFRVYASACAAFALALLPGLNRAAAQTAPAQTVSSSAPATTAFPAVAVGAVSSAKTVTLTLRSAGVALAPTATSEFTILPGGTCSAQQTYAAGDTCTLAVGFAPQAPGTVSGQVSLPGANGRTLATARLIGTGVGSSAAFTPGVVSTVAIASAGPHSFTALTTSASGVAYLADRSTGQILQVDPVSGTTSVVATGLPASDPVASLAADVDGTVYLLSASGSISRVDPGTTAVTAIAPLPTTAGASAPASAITVDAQGRLIAAFGTALERLDNGVWTALAANAACTDPTATCGDGQTLVHAQFGSVTALASDAAGDLYIVDAASSRIRRVDASTGILSTVAGTGTACAHTPCGDGAAANTAALGTLSGITVDALGDLTFAEAASGLRRIDASTGTTHSVLATSETRFRSGTVSPAALRDGSVLLLTSADASTVAEFSAASSTLTFAQTPVGQTSSDSVQTVTLTNRGNAPLTLATPAAGTNPSTTADFPLGDAQTCPQLSASSAAQSLAPGAACTLQVKFKPTTSGNISSRVVLTESASAAASTSSAAAPAAQITHAIAVQGAAGAAPGTAPASIALVSLPTGPVYGQPVSLNVSVYDATHTGPTPTGTLTFTEGSTTLGTATLSGGNGNYTVVHPSTGSHTYAVSYSGDSYYAASTQNTTIDVTVARAASVYTASLPTYEYGQDIRATYVLSGQYSGTGIALPSGVVTYTLFDSNGNVVVTGTSNSADRVNSIDENAPLGMLHGGTYKLQLSYPGDTNFLPLQQDLQVVVQPAPQIIVNFGQLPSPVNYGVPPIPLIGTAVSTVTNPATQTGLPVVFSVLSGPGTIVNNQLVVTGVGTIVVAANQPGNSDYAPAPQLTQTVISVRPVAKLVWNTPAPINVGTPLGKNQLNAVALDPNGQPLAGTYTYMPTAGTVLPVGPATLTVTFVPTDTDHYGNVTVTASVVLTVRDLTTSTITFAGGTTTYGTGLGSALNATATSNGAAIPGTFVYTTNGTTLSATSSLPVGTYTVLATFTPTDGNTYRAGSATATITVNPATVTVTFAGGSVTSGNALGATLNATATANGAAVPGTLVYTTGGTAITAGTVLPAGTYPVVASFTPSDATNYRGGSATATITVTRGTSSTTLTSSATPVLLNTAVTFTAHVTGGSPAPSGTVQFTSGSSVLGSAPVDATGSATFSLNTLPAGSQTITAVYSGDANYTGSSATVTEVVADFTLAVAANTSGTQSVLRGSVGTYHFTVSPTVAATLVGPVSFTLTGLPAGATYTLTPSTVASGSGATNVTLAVTVPALKSQVERSPLQRGSSVVAVALLLLPFTRRLRQGFLRTRAAGLLATVIFATAVLLSTTGCGAGIGYYDGSGQTTSTLTLTANSGSLSHAATVTLEVQ</sequence>
<keyword evidence="2" id="KW-0732">Signal</keyword>
<evidence type="ECO:0000313" key="5">
    <source>
        <dbReference type="Proteomes" id="UP001634747"/>
    </source>
</evidence>
<reference evidence="4 5" key="1">
    <citation type="submission" date="2024-12" db="EMBL/GenBank/DDBJ databases">
        <authorList>
            <person name="Lee Y."/>
        </authorList>
    </citation>
    <scope>NUCLEOTIDE SEQUENCE [LARGE SCALE GENOMIC DNA]</scope>
    <source>
        <strain evidence="4 5">03SUJ4</strain>
    </source>
</reference>
<evidence type="ECO:0000256" key="1">
    <source>
        <dbReference type="SAM" id="Phobius"/>
    </source>
</evidence>
<dbReference type="Gene3D" id="2.120.10.30">
    <property type="entry name" value="TolB, C-terminal domain"/>
    <property type="match status" value="1"/>
</dbReference>
<keyword evidence="1" id="KW-0812">Transmembrane</keyword>
<keyword evidence="1" id="KW-0472">Membrane</keyword>
<feature type="domain" description="Bacterial Ig-like" evidence="3">
    <location>
        <begin position="582"/>
        <end position="668"/>
    </location>
</feature>
<dbReference type="Pfam" id="PF16640">
    <property type="entry name" value="Big_3_5"/>
    <property type="match status" value="2"/>
</dbReference>
<keyword evidence="5" id="KW-1185">Reference proteome</keyword>
<protein>
    <submittedName>
        <fullName evidence="4">Ig-like domain repeat protein</fullName>
    </submittedName>
</protein>
<keyword evidence="1" id="KW-1133">Transmembrane helix</keyword>
<name>A0ABW9KKB2_9BACT</name>
<dbReference type="SUPFAM" id="SSF82171">
    <property type="entry name" value="DPP6 N-terminal domain-like"/>
    <property type="match status" value="1"/>
</dbReference>
<dbReference type="SUPFAM" id="SSF101898">
    <property type="entry name" value="NHL repeat"/>
    <property type="match status" value="1"/>
</dbReference>
<accession>A0ABW9KKB2</accession>
<comment type="caution">
    <text evidence="4">The sequence shown here is derived from an EMBL/GenBank/DDBJ whole genome shotgun (WGS) entry which is preliminary data.</text>
</comment>
<evidence type="ECO:0000313" key="4">
    <source>
        <dbReference type="EMBL" id="MFN2975054.1"/>
    </source>
</evidence>
<evidence type="ECO:0000256" key="2">
    <source>
        <dbReference type="SAM" id="SignalP"/>
    </source>
</evidence>
<feature type="domain" description="Bacterial Ig-like" evidence="3">
    <location>
        <begin position="1129"/>
        <end position="1214"/>
    </location>
</feature>
<dbReference type="EMBL" id="JBJYXY010000001">
    <property type="protein sequence ID" value="MFN2975054.1"/>
    <property type="molecule type" value="Genomic_DNA"/>
</dbReference>
<organism evidence="4 5">
    <name type="scientific">Terriglobus aquaticus</name>
    <dbReference type="NCBI Taxonomy" id="940139"/>
    <lineage>
        <taxon>Bacteria</taxon>
        <taxon>Pseudomonadati</taxon>
        <taxon>Acidobacteriota</taxon>
        <taxon>Terriglobia</taxon>
        <taxon>Terriglobales</taxon>
        <taxon>Acidobacteriaceae</taxon>
        <taxon>Terriglobus</taxon>
    </lineage>
</organism>
<dbReference type="Gene3D" id="2.60.40.10">
    <property type="entry name" value="Immunoglobulins"/>
    <property type="match status" value="4"/>
</dbReference>
<dbReference type="InterPro" id="IPR013783">
    <property type="entry name" value="Ig-like_fold"/>
</dbReference>